<evidence type="ECO:0000313" key="15">
    <source>
        <dbReference type="EMBL" id="MEU8139732.1"/>
    </source>
</evidence>
<gene>
    <name evidence="15" type="ORF">AB0C36_40345</name>
</gene>
<protein>
    <recommendedName>
        <fullName evidence="4 11">Diacylglycerol O-acyltransferase</fullName>
        <ecNumber evidence="4 11">2.3.1.20</ecNumber>
    </recommendedName>
</protein>
<dbReference type="InterPro" id="IPR045034">
    <property type="entry name" value="O-acyltransferase_WSD1-like"/>
</dbReference>
<dbReference type="InterPro" id="IPR009721">
    <property type="entry name" value="O-acyltransferase_WSD1_C"/>
</dbReference>
<evidence type="ECO:0000256" key="3">
    <source>
        <dbReference type="ARBA" id="ARBA00009587"/>
    </source>
</evidence>
<evidence type="ECO:0000256" key="1">
    <source>
        <dbReference type="ARBA" id="ARBA00004771"/>
    </source>
</evidence>
<feature type="compositionally biased region" description="Low complexity" evidence="12">
    <location>
        <begin position="625"/>
        <end position="662"/>
    </location>
</feature>
<evidence type="ECO:0000256" key="4">
    <source>
        <dbReference type="ARBA" id="ARBA00013244"/>
    </source>
</evidence>
<evidence type="ECO:0000259" key="14">
    <source>
        <dbReference type="Pfam" id="PF06974"/>
    </source>
</evidence>
<feature type="compositionally biased region" description="Low complexity" evidence="12">
    <location>
        <begin position="545"/>
        <end position="601"/>
    </location>
</feature>
<dbReference type="Proteomes" id="UP001551482">
    <property type="component" value="Unassembled WGS sequence"/>
</dbReference>
<sequence>MKLSGLDSAFLALESETWPMHVVCLTIVDASASGGRVDYESFKDTLAKRLPRLPLLSRKLVQSPWGLSRPHWVPDPDFDFRNHVHRAAVAAPGGRAELAELATEIYRHRLDRNRPLWEWWVVEGLENGRAAHLWKVHHACIDGRAGASMQEVFFDADPHGGVSRELVPLPMPDEEDGVPEGIARVADLAKSVAGTPVRLAGQLGSTAQGVIAAAMTGRLGQAMPLNMPRTRFNEPIGKARSYGFCTVSLSDVKTVKNAFGVKVNDVILAIVGGAVRGLLDSFGEPPDKQLVGTVPVDATKGDTRSSGNLITGMLVGLSTDVDDPAERLLCIHENALASKAVQGALGNDLLTGLADAPPPAVVSLGGDAYRAAKLSTLLPPVCNAVISNVPGPSATLYSQGQKVEAFHSMGIIADGFGLFVGGMSYDDQIDIGVLADRDALPDPFALADSIVEQLNVLLKAAHEFAQPAPTSDPTPGPTTAADLAPEHEPVPAPESERAAEPATATGVEPDADSKPALATPEAAVRKPAGRKAAARKATTRKPAARKPAGARGTTSRATSKRSAPSPSAAPSPATAAETPERSAPAPEAAAPEQPQSAPRPARVAIPAQATAETRGRRTAPPHPVAAPDAAAPTAPAVDAPVSRAPAADAPVPASAGAPTAGS</sequence>
<dbReference type="EMBL" id="JBEZFP010000195">
    <property type="protein sequence ID" value="MEU8139732.1"/>
    <property type="molecule type" value="Genomic_DNA"/>
</dbReference>
<evidence type="ECO:0000313" key="16">
    <source>
        <dbReference type="Proteomes" id="UP001551482"/>
    </source>
</evidence>
<dbReference type="PANTHER" id="PTHR31650">
    <property type="entry name" value="O-ACYLTRANSFERASE (WSD1-LIKE) FAMILY PROTEIN"/>
    <property type="match status" value="1"/>
</dbReference>
<keyword evidence="7 11" id="KW-0319">Glycerol metabolism</keyword>
<evidence type="ECO:0000256" key="5">
    <source>
        <dbReference type="ARBA" id="ARBA00022516"/>
    </source>
</evidence>
<feature type="domain" description="O-acyltransferase WSD1 C-terminal" evidence="14">
    <location>
        <begin position="307"/>
        <end position="456"/>
    </location>
</feature>
<evidence type="ECO:0000256" key="11">
    <source>
        <dbReference type="RuleBase" id="RU361241"/>
    </source>
</evidence>
<dbReference type="PANTHER" id="PTHR31650:SF1">
    <property type="entry name" value="WAX ESTER SYNTHASE_DIACYLGLYCEROL ACYLTRANSFERASE 4-RELATED"/>
    <property type="match status" value="1"/>
</dbReference>
<keyword evidence="5 11" id="KW-0444">Lipid biosynthesis</keyword>
<feature type="compositionally biased region" description="Basic and acidic residues" evidence="12">
    <location>
        <begin position="484"/>
        <end position="499"/>
    </location>
</feature>
<dbReference type="InterPro" id="IPR004255">
    <property type="entry name" value="O-acyltransferase_WSD1_N"/>
</dbReference>
<dbReference type="InterPro" id="IPR014292">
    <property type="entry name" value="Acyl_transf_WS/DGAT"/>
</dbReference>
<keyword evidence="9 11" id="KW-0012">Acyltransferase</keyword>
<name>A0ABV3DWV1_9ACTN</name>
<organism evidence="15 16">
    <name type="scientific">Streptodolium elevatio</name>
    <dbReference type="NCBI Taxonomy" id="3157996"/>
    <lineage>
        <taxon>Bacteria</taxon>
        <taxon>Bacillati</taxon>
        <taxon>Actinomycetota</taxon>
        <taxon>Actinomycetes</taxon>
        <taxon>Kitasatosporales</taxon>
        <taxon>Streptomycetaceae</taxon>
        <taxon>Streptodolium</taxon>
    </lineage>
</organism>
<evidence type="ECO:0000256" key="7">
    <source>
        <dbReference type="ARBA" id="ARBA00022798"/>
    </source>
</evidence>
<dbReference type="SUPFAM" id="SSF52777">
    <property type="entry name" value="CoA-dependent acyltransferases"/>
    <property type="match status" value="1"/>
</dbReference>
<keyword evidence="8 11" id="KW-0443">Lipid metabolism</keyword>
<evidence type="ECO:0000256" key="12">
    <source>
        <dbReference type="SAM" id="MobiDB-lite"/>
    </source>
</evidence>
<dbReference type="Pfam" id="PF06974">
    <property type="entry name" value="WS_DGAT_C"/>
    <property type="match status" value="1"/>
</dbReference>
<comment type="pathway">
    <text evidence="2">Lipid metabolism.</text>
</comment>
<evidence type="ECO:0000256" key="10">
    <source>
        <dbReference type="ARBA" id="ARBA00048109"/>
    </source>
</evidence>
<proteinExistence type="inferred from homology"/>
<feature type="region of interest" description="Disordered" evidence="12">
    <location>
        <begin position="465"/>
        <end position="662"/>
    </location>
</feature>
<evidence type="ECO:0000256" key="8">
    <source>
        <dbReference type="ARBA" id="ARBA00023098"/>
    </source>
</evidence>
<comment type="caution">
    <text evidence="15">The sequence shown here is derived from an EMBL/GenBank/DDBJ whole genome shotgun (WGS) entry which is preliminary data.</text>
</comment>
<feature type="compositionally biased region" description="Basic residues" evidence="12">
    <location>
        <begin position="527"/>
        <end position="544"/>
    </location>
</feature>
<evidence type="ECO:0000259" key="13">
    <source>
        <dbReference type="Pfam" id="PF03007"/>
    </source>
</evidence>
<accession>A0ABV3DWV1</accession>
<comment type="similarity">
    <text evidence="3 11">Belongs to the long-chain O-acyltransferase family.</text>
</comment>
<dbReference type="EC" id="2.3.1.20" evidence="4 11"/>
<evidence type="ECO:0000256" key="9">
    <source>
        <dbReference type="ARBA" id="ARBA00023315"/>
    </source>
</evidence>
<dbReference type="Pfam" id="PF03007">
    <property type="entry name" value="WS_DGAT_cat"/>
    <property type="match status" value="1"/>
</dbReference>
<keyword evidence="16" id="KW-1185">Reference proteome</keyword>
<keyword evidence="6 11" id="KW-0808">Transferase</keyword>
<evidence type="ECO:0000256" key="6">
    <source>
        <dbReference type="ARBA" id="ARBA00022679"/>
    </source>
</evidence>
<comment type="catalytic activity">
    <reaction evidence="10 11">
        <text>an acyl-CoA + a 1,2-diacyl-sn-glycerol = a triacyl-sn-glycerol + CoA</text>
        <dbReference type="Rhea" id="RHEA:10868"/>
        <dbReference type="ChEBI" id="CHEBI:17815"/>
        <dbReference type="ChEBI" id="CHEBI:57287"/>
        <dbReference type="ChEBI" id="CHEBI:58342"/>
        <dbReference type="ChEBI" id="CHEBI:64615"/>
        <dbReference type="EC" id="2.3.1.20"/>
    </reaction>
</comment>
<reference evidence="15 16" key="1">
    <citation type="submission" date="2024-06" db="EMBL/GenBank/DDBJ databases">
        <title>The Natural Products Discovery Center: Release of the First 8490 Sequenced Strains for Exploring Actinobacteria Biosynthetic Diversity.</title>
        <authorList>
            <person name="Kalkreuter E."/>
            <person name="Kautsar S.A."/>
            <person name="Yang D."/>
            <person name="Bader C.D."/>
            <person name="Teijaro C.N."/>
            <person name="Fluegel L."/>
            <person name="Davis C.M."/>
            <person name="Simpson J.R."/>
            <person name="Lauterbach L."/>
            <person name="Steele A.D."/>
            <person name="Gui C."/>
            <person name="Meng S."/>
            <person name="Li G."/>
            <person name="Viehrig K."/>
            <person name="Ye F."/>
            <person name="Su P."/>
            <person name="Kiefer A.F."/>
            <person name="Nichols A."/>
            <person name="Cepeda A.J."/>
            <person name="Yan W."/>
            <person name="Fan B."/>
            <person name="Jiang Y."/>
            <person name="Adhikari A."/>
            <person name="Zheng C.-J."/>
            <person name="Schuster L."/>
            <person name="Cowan T.M."/>
            <person name="Smanski M.J."/>
            <person name="Chevrette M.G."/>
            <person name="De Carvalho L.P.S."/>
            <person name="Shen B."/>
        </authorList>
    </citation>
    <scope>NUCLEOTIDE SEQUENCE [LARGE SCALE GENOMIC DNA]</scope>
    <source>
        <strain evidence="15 16">NPDC048946</strain>
    </source>
</reference>
<dbReference type="RefSeq" id="WP_358364036.1">
    <property type="nucleotide sequence ID" value="NZ_JBEZFP010000195.1"/>
</dbReference>
<comment type="pathway">
    <text evidence="1 11">Glycerolipid metabolism; triacylglycerol biosynthesis.</text>
</comment>
<evidence type="ECO:0000256" key="2">
    <source>
        <dbReference type="ARBA" id="ARBA00005189"/>
    </source>
</evidence>
<dbReference type="NCBIfam" id="TIGR02946">
    <property type="entry name" value="acyl_WS_DGAT"/>
    <property type="match status" value="1"/>
</dbReference>
<feature type="domain" description="O-acyltransferase WSD1-like N-terminal" evidence="13">
    <location>
        <begin position="3"/>
        <end position="267"/>
    </location>
</feature>